<comment type="similarity">
    <text evidence="2">Belongs to the sodium:neurotransmitter symporter (SNF) (TC 2.A.22) family.</text>
</comment>
<dbReference type="PRINTS" id="PR00176">
    <property type="entry name" value="NANEUSMPORT"/>
</dbReference>
<evidence type="ECO:0000256" key="11">
    <source>
        <dbReference type="ARBA" id="ARBA00023180"/>
    </source>
</evidence>
<evidence type="ECO:0000313" key="19">
    <source>
        <dbReference type="Proteomes" id="UP001497623"/>
    </source>
</evidence>
<dbReference type="InterPro" id="IPR000175">
    <property type="entry name" value="Na/ntran_symport"/>
</dbReference>
<evidence type="ECO:0000256" key="13">
    <source>
        <dbReference type="ARBA" id="ARBA00037785"/>
    </source>
</evidence>
<keyword evidence="10 17" id="KW-0472">Membrane</keyword>
<gene>
    <name evidence="18" type="ORF">MNOR_LOCUS7563</name>
</gene>
<dbReference type="GO" id="GO:0005283">
    <property type="term" value="F:amino acid:sodium symporter activity"/>
    <property type="evidence" value="ECO:0007669"/>
    <property type="project" value="TreeGrafter"/>
</dbReference>
<dbReference type="AlphaFoldDB" id="A0AAV2Q532"/>
<accession>A0AAV2Q532</accession>
<evidence type="ECO:0000256" key="4">
    <source>
        <dbReference type="ARBA" id="ARBA00022692"/>
    </source>
</evidence>
<feature type="binding site" evidence="15">
    <location>
        <position position="75"/>
    </location>
    <ligand>
        <name>Na(+)</name>
        <dbReference type="ChEBI" id="CHEBI:29101"/>
        <label>1</label>
    </ligand>
</feature>
<dbReference type="GO" id="GO:0089718">
    <property type="term" value="P:amino acid import across plasma membrane"/>
    <property type="evidence" value="ECO:0007669"/>
    <property type="project" value="TreeGrafter"/>
</dbReference>
<evidence type="ECO:0000256" key="12">
    <source>
        <dbReference type="ARBA" id="ARBA00023201"/>
    </source>
</evidence>
<evidence type="ECO:0000256" key="5">
    <source>
        <dbReference type="ARBA" id="ARBA00022847"/>
    </source>
</evidence>
<protein>
    <recommendedName>
        <fullName evidence="14">Sodium-dependent nutrient amino acid transporter 1</fullName>
    </recommendedName>
</protein>
<keyword evidence="19" id="KW-1185">Reference proteome</keyword>
<feature type="non-terminal residue" evidence="18">
    <location>
        <position position="131"/>
    </location>
</feature>
<keyword evidence="11" id="KW-0325">Glycoprotein</keyword>
<keyword evidence="12" id="KW-0739">Sodium transport</keyword>
<name>A0AAV2Q532_MEGNR</name>
<reference evidence="18 19" key="1">
    <citation type="submission" date="2024-05" db="EMBL/GenBank/DDBJ databases">
        <authorList>
            <person name="Wallberg A."/>
        </authorList>
    </citation>
    <scope>NUCLEOTIDE SEQUENCE [LARGE SCALE GENOMIC DNA]</scope>
</reference>
<evidence type="ECO:0000313" key="18">
    <source>
        <dbReference type="EMBL" id="CAL4069024.1"/>
    </source>
</evidence>
<dbReference type="Proteomes" id="UP001497623">
    <property type="component" value="Unassembled WGS sequence"/>
</dbReference>
<evidence type="ECO:0000256" key="6">
    <source>
        <dbReference type="ARBA" id="ARBA00022970"/>
    </source>
</evidence>
<dbReference type="PROSITE" id="PS50267">
    <property type="entry name" value="NA_NEUROTRAN_SYMP_3"/>
    <property type="match status" value="1"/>
</dbReference>
<comment type="subcellular location">
    <subcellularLocation>
        <location evidence="1">Membrane</location>
        <topology evidence="1">Multi-pass membrane protein</topology>
    </subcellularLocation>
</comment>
<dbReference type="GO" id="GO:0015179">
    <property type="term" value="F:L-amino acid transmembrane transporter activity"/>
    <property type="evidence" value="ECO:0007669"/>
    <property type="project" value="TreeGrafter"/>
</dbReference>
<keyword evidence="4 17" id="KW-0812">Transmembrane</keyword>
<dbReference type="PANTHER" id="PTHR11616:SF321">
    <property type="entry name" value="SODIUM-DEPENDENT NUTRIENT AMINO ACID TRANSPORTER 1-RELATED"/>
    <property type="match status" value="1"/>
</dbReference>
<comment type="function">
    <text evidence="13">Unusual broad substrate spectrum amino acid:sodium cotransporter that promotes absorption of the D isomers of essential amino acids. Neutral amino acids are the preferred substrates, especially methionine and phenylalanine.</text>
</comment>
<dbReference type="GO" id="GO:0046872">
    <property type="term" value="F:metal ion binding"/>
    <property type="evidence" value="ECO:0007669"/>
    <property type="project" value="UniProtKB-KW"/>
</dbReference>
<feature type="binding site" evidence="15">
    <location>
        <position position="79"/>
    </location>
    <ligand>
        <name>Na(+)</name>
        <dbReference type="ChEBI" id="CHEBI:29101"/>
        <label>1</label>
    </ligand>
</feature>
<evidence type="ECO:0000256" key="7">
    <source>
        <dbReference type="ARBA" id="ARBA00022989"/>
    </source>
</evidence>
<keyword evidence="3" id="KW-0813">Transport</keyword>
<dbReference type="GO" id="GO:0005886">
    <property type="term" value="C:plasma membrane"/>
    <property type="evidence" value="ECO:0007669"/>
    <property type="project" value="TreeGrafter"/>
</dbReference>
<comment type="caution">
    <text evidence="18">The sequence shown here is derived from an EMBL/GenBank/DDBJ whole genome shotgun (WGS) entry which is preliminary data.</text>
</comment>
<evidence type="ECO:0000256" key="16">
    <source>
        <dbReference type="SAM" id="MobiDB-lite"/>
    </source>
</evidence>
<keyword evidence="7 17" id="KW-1133">Transmembrane helix</keyword>
<feature type="transmembrane region" description="Helical" evidence="17">
    <location>
        <begin position="95"/>
        <end position="113"/>
    </location>
</feature>
<keyword evidence="15" id="KW-0479">Metal-binding</keyword>
<dbReference type="PANTHER" id="PTHR11616">
    <property type="entry name" value="SODIUM/CHLORIDE DEPENDENT TRANSPORTER"/>
    <property type="match status" value="1"/>
</dbReference>
<evidence type="ECO:0000256" key="14">
    <source>
        <dbReference type="ARBA" id="ARBA00040215"/>
    </source>
</evidence>
<proteinExistence type="inferred from homology"/>
<evidence type="ECO:0000256" key="9">
    <source>
        <dbReference type="ARBA" id="ARBA00023065"/>
    </source>
</evidence>
<dbReference type="EMBL" id="CAXKWB010003355">
    <property type="protein sequence ID" value="CAL4069024.1"/>
    <property type="molecule type" value="Genomic_DNA"/>
</dbReference>
<evidence type="ECO:0000256" key="15">
    <source>
        <dbReference type="PIRSR" id="PIRSR600175-1"/>
    </source>
</evidence>
<keyword evidence="9" id="KW-0406">Ion transport</keyword>
<keyword evidence="8 15" id="KW-0915">Sodium</keyword>
<keyword evidence="5" id="KW-0769">Symport</keyword>
<evidence type="ECO:0000256" key="1">
    <source>
        <dbReference type="ARBA" id="ARBA00004141"/>
    </source>
</evidence>
<evidence type="ECO:0000256" key="17">
    <source>
        <dbReference type="SAM" id="Phobius"/>
    </source>
</evidence>
<evidence type="ECO:0000256" key="8">
    <source>
        <dbReference type="ARBA" id="ARBA00023053"/>
    </source>
</evidence>
<sequence>MNTSQTNIQNPSKYLDNKDNPQQYNHQEPDGSRLLGNHDIPHGNIKSAVSVPVAVDREQWARPVEFLMSCLSMTVGIGNVWRFPSTAFENGGGAFLIPYIIVLAIISRPLYFMELAMGQFSSSGNVKVWKV</sequence>
<dbReference type="InterPro" id="IPR037272">
    <property type="entry name" value="SNS_sf"/>
</dbReference>
<evidence type="ECO:0000256" key="10">
    <source>
        <dbReference type="ARBA" id="ARBA00023136"/>
    </source>
</evidence>
<keyword evidence="6" id="KW-0029">Amino-acid transport</keyword>
<feature type="compositionally biased region" description="Polar residues" evidence="16">
    <location>
        <begin position="1"/>
        <end position="12"/>
    </location>
</feature>
<organism evidence="18 19">
    <name type="scientific">Meganyctiphanes norvegica</name>
    <name type="common">Northern krill</name>
    <name type="synonym">Thysanopoda norvegica</name>
    <dbReference type="NCBI Taxonomy" id="48144"/>
    <lineage>
        <taxon>Eukaryota</taxon>
        <taxon>Metazoa</taxon>
        <taxon>Ecdysozoa</taxon>
        <taxon>Arthropoda</taxon>
        <taxon>Crustacea</taxon>
        <taxon>Multicrustacea</taxon>
        <taxon>Malacostraca</taxon>
        <taxon>Eumalacostraca</taxon>
        <taxon>Eucarida</taxon>
        <taxon>Euphausiacea</taxon>
        <taxon>Euphausiidae</taxon>
        <taxon>Meganyctiphanes</taxon>
    </lineage>
</organism>
<dbReference type="SUPFAM" id="SSF161070">
    <property type="entry name" value="SNF-like"/>
    <property type="match status" value="1"/>
</dbReference>
<evidence type="ECO:0000256" key="2">
    <source>
        <dbReference type="ARBA" id="ARBA00006459"/>
    </source>
</evidence>
<evidence type="ECO:0000256" key="3">
    <source>
        <dbReference type="ARBA" id="ARBA00022448"/>
    </source>
</evidence>
<feature type="region of interest" description="Disordered" evidence="16">
    <location>
        <begin position="1"/>
        <end position="36"/>
    </location>
</feature>
<dbReference type="Pfam" id="PF00209">
    <property type="entry name" value="SNF"/>
    <property type="match status" value="1"/>
</dbReference>